<feature type="transmembrane region" description="Helical" evidence="1">
    <location>
        <begin position="718"/>
        <end position="740"/>
    </location>
</feature>
<accession>A0AAV5N5A3</accession>
<keyword evidence="1" id="KW-1133">Transmembrane helix</keyword>
<keyword evidence="4" id="KW-1185">Reference proteome</keyword>
<feature type="transmembrane region" description="Helical" evidence="1">
    <location>
        <begin position="646"/>
        <end position="665"/>
    </location>
</feature>
<evidence type="ECO:0000313" key="3">
    <source>
        <dbReference type="EMBL" id="GKX56750.1"/>
    </source>
</evidence>
<comment type="caution">
    <text evidence="3">The sequence shown here is derived from an EMBL/GenBank/DDBJ whole genome shotgun (WGS) entry which is preliminary data.</text>
</comment>
<dbReference type="NCBIfam" id="NF041559">
    <property type="entry name" value="BTH_I2691_fam"/>
    <property type="match status" value="1"/>
</dbReference>
<evidence type="ECO:0000313" key="4">
    <source>
        <dbReference type="Proteomes" id="UP001058124"/>
    </source>
</evidence>
<keyword evidence="1" id="KW-0812">Transmembrane</keyword>
<protein>
    <recommendedName>
        <fullName evidence="2">Toxin VasX N-terminal region domain-containing protein</fullName>
    </recommendedName>
</protein>
<dbReference type="Proteomes" id="UP001058124">
    <property type="component" value="Unassembled WGS sequence"/>
</dbReference>
<proteinExistence type="predicted"/>
<dbReference type="RefSeq" id="WP_027275372.1">
    <property type="nucleotide sequence ID" value="NZ_BRLH01000008.1"/>
</dbReference>
<feature type="transmembrane region" description="Helical" evidence="1">
    <location>
        <begin position="785"/>
        <end position="807"/>
    </location>
</feature>
<dbReference type="Pfam" id="PF20249">
    <property type="entry name" value="VasX_N"/>
    <property type="match status" value="1"/>
</dbReference>
<sequence length="1021" mass="113148">MSKENCEVCNKTGISILPVRYSIAPKNDLTPKIPTPLQGGIVQRNLGTADYLLRSLTSGYLYLYSDTCFGSEKWRSFVVDVDGCLHPQGSVESTKDNPSEVPRIRDDETCVKSGDLYPAKILAFKDGNKFPESGEIWLAYSHHKWTPAVCWKYECDEKLRKERMRSFIVSEARTGSVTSRSLAKADVASVAAVLEFAPLEQKNAVKEHLKAIPESQEPLEVEYDAQAMVDALDKSGKSCSSSALIIALPDPIGITADLNHYRNFYAADLLGKSSFDNQEKNGKAILANTVNAILEQVDKAAKDDSIFGHFYDRGRFEKHLNLKKLQVSLEDYDLLNIKRKYIVKISSDYSEWLISPEWKSSQAQEFDDKNENSDQNHQEWILQCIIGSGETEKEQKAWLDCINRNVKPEENWLLRLLFGLDTELIANVNDLRSKVSISNVIEENQKTIVEFSDKVYQAMADIFASANALRGRVRAHRDVLGLIVSVEKQLAWLYRTNPKAYVNVVGDVAVSLMGTGNYNIEPYRYLGTADQIEIVLRSGGDPGIKPHTPISAVNDREIYRCRPGYMAEYDAKLSQKVGRDVIYNPPVGKGQRLQFAAFLVTESYAHNDGFDGMKASYRQMLNLDTVGPSPDPQINAWGNIISKGKAAGGAAFNGIINFFLIVSSFSAMESLRSDKTTDPEKAKQTMVLFSNALAFAAGTINIKIAIEEFRGIANPSRAAFSAAATKFNMVSSLITVALINNDVNEKLDRDDLDSACWSMLELFCVVAGIWVGIAAAEASGVVPGVGWALAGLILIVIGAYAAIAAYATNDLERLDLEYWLDNGSFGLRNLTKGKYLLRNPFRSKGKGESNYTVKEFTGFDEEMRALYLILFTPSVRSSLNSRSGGSDWGYSTTIYENDYVIKVPSYRDNTKVSVRLGFISSKDEEDVLVEYSLDNGTEEIKMITQSTKLLASATPKISIDKDKSFLTVSGRVSLMSDVGSKLDVSASKLTVGYYPMVDSSPDVDVGIVMKKELDSEQLSYD</sequence>
<organism evidence="3 4">
    <name type="scientific">Leminorella grimontii</name>
    <dbReference type="NCBI Taxonomy" id="82981"/>
    <lineage>
        <taxon>Bacteria</taxon>
        <taxon>Pseudomonadati</taxon>
        <taxon>Pseudomonadota</taxon>
        <taxon>Gammaproteobacteria</taxon>
        <taxon>Enterobacterales</taxon>
        <taxon>Budviciaceae</taxon>
        <taxon>Leminorella</taxon>
    </lineage>
</organism>
<dbReference type="EMBL" id="BRLH01000008">
    <property type="protein sequence ID" value="GKX56750.1"/>
    <property type="molecule type" value="Genomic_DNA"/>
</dbReference>
<dbReference type="AlphaFoldDB" id="A0AAV5N5A3"/>
<dbReference type="CDD" id="cd20707">
    <property type="entry name" value="MIX_III"/>
    <property type="match status" value="1"/>
</dbReference>
<keyword evidence="1" id="KW-0472">Membrane</keyword>
<dbReference type="InterPro" id="IPR048126">
    <property type="entry name" value="Toxin_VasX"/>
</dbReference>
<feature type="domain" description="Toxin VasX N-terminal region" evidence="2">
    <location>
        <begin position="6"/>
        <end position="173"/>
    </location>
</feature>
<reference evidence="3" key="1">
    <citation type="submission" date="2022-06" db="EMBL/GenBank/DDBJ databases">
        <title>Draft genome sequences of Leminorella grimontii str. JCM5902.</title>
        <authorList>
            <person name="Wakabayashi Y."/>
            <person name="Kojima K."/>
        </authorList>
    </citation>
    <scope>NUCLEOTIDE SEQUENCE</scope>
    <source>
        <strain evidence="3">JCM 5902</strain>
    </source>
</reference>
<evidence type="ECO:0000256" key="1">
    <source>
        <dbReference type="SAM" id="Phobius"/>
    </source>
</evidence>
<feature type="transmembrane region" description="Helical" evidence="1">
    <location>
        <begin position="686"/>
        <end position="706"/>
    </location>
</feature>
<evidence type="ECO:0000259" key="2">
    <source>
        <dbReference type="Pfam" id="PF20249"/>
    </source>
</evidence>
<gene>
    <name evidence="3" type="ORF">SOASR030_28620</name>
</gene>
<feature type="transmembrane region" description="Helical" evidence="1">
    <location>
        <begin position="752"/>
        <end position="773"/>
    </location>
</feature>
<dbReference type="InterPro" id="IPR046864">
    <property type="entry name" value="VasX_N"/>
</dbReference>
<name>A0AAV5N5A3_9GAMM</name>